<evidence type="ECO:0000256" key="2">
    <source>
        <dbReference type="ARBA" id="ARBA00022553"/>
    </source>
</evidence>
<dbReference type="FunFam" id="3.30.310.50:FF:000001">
    <property type="entry name" value="Phosphoglucosamine mutase"/>
    <property type="match status" value="1"/>
</dbReference>
<sequence length="444" mass="47212">MSRKYFGTDGVRGRVGELPITPGFVMRLGYAAGKVLAQGEVGKKTVLIGKDTRISGYMLEAALEAGFSAAGVDVMLAGPVPTPAVAYLTRALRLSAGVVISASHNPYHDNGIKFFSSQGNKLPDATEAAIEEALETPIDCVPSEKLGKAKRLDDAQGRYIEFCKSTFPNELDLRGMKIVVDCAHGAAYHIAPHVFHELGAEVIAIGNQPNGLNINDGVGATAPQALSEAVKEHQADLGIALDGDADRLIMVDGEGRIYNGDELLYVMVKDRMANGGLQGAVGTLMTNMALEVACKEMGIGFARAKVGDRYVLEVLQERGWLVGGEGSGHLLFLDKHTTGDGIISALQVLSALCRSGKTLKEATAGISMFPQTLINVKVTPGFDWQKNAAVMEEKSIAERELGESGRVLIRASGTEPLLRVMVEARNAKVAETLARRLADKVQAA</sequence>
<feature type="binding site" evidence="6">
    <location>
        <position position="242"/>
    </location>
    <ligand>
        <name>Mg(2+)</name>
        <dbReference type="ChEBI" id="CHEBI:18420"/>
    </ligand>
</feature>
<comment type="function">
    <text evidence="6 8">Catalyzes the conversion of glucosamine-6-phosphate to glucosamine-1-phosphate.</text>
</comment>
<dbReference type="Pfam" id="PF02880">
    <property type="entry name" value="PGM_PMM_III"/>
    <property type="match status" value="1"/>
</dbReference>
<comment type="similarity">
    <text evidence="1 6 7">Belongs to the phosphohexose mutase family.</text>
</comment>
<dbReference type="GO" id="GO:0008966">
    <property type="term" value="F:phosphoglucosamine mutase activity"/>
    <property type="evidence" value="ECO:0007669"/>
    <property type="project" value="UniProtKB-UniRule"/>
</dbReference>
<dbReference type="InterPro" id="IPR006352">
    <property type="entry name" value="GlmM_bact"/>
</dbReference>
<comment type="catalytic activity">
    <reaction evidence="6 8">
        <text>alpha-D-glucosamine 1-phosphate = D-glucosamine 6-phosphate</text>
        <dbReference type="Rhea" id="RHEA:23424"/>
        <dbReference type="ChEBI" id="CHEBI:58516"/>
        <dbReference type="ChEBI" id="CHEBI:58725"/>
        <dbReference type="EC" id="5.4.2.10"/>
    </reaction>
</comment>
<dbReference type="EMBL" id="SLZQ01000001">
    <property type="protein sequence ID" value="TCS39645.1"/>
    <property type="molecule type" value="Genomic_DNA"/>
</dbReference>
<evidence type="ECO:0000259" key="12">
    <source>
        <dbReference type="Pfam" id="PF02880"/>
    </source>
</evidence>
<comment type="cofactor">
    <cofactor evidence="6">
        <name>Mg(2+)</name>
        <dbReference type="ChEBI" id="CHEBI:18420"/>
    </cofactor>
    <text evidence="6">Binds 1 Mg(2+) ion per subunit.</text>
</comment>
<dbReference type="GO" id="GO:0004615">
    <property type="term" value="F:phosphomannomutase activity"/>
    <property type="evidence" value="ECO:0007669"/>
    <property type="project" value="TreeGrafter"/>
</dbReference>
<comment type="PTM">
    <text evidence="6">Activated by phosphorylation.</text>
</comment>
<dbReference type="Gene3D" id="3.40.120.10">
    <property type="entry name" value="Alpha-D-Glucose-1,6-Bisphosphate, subunit A, domain 3"/>
    <property type="match status" value="3"/>
</dbReference>
<dbReference type="FunFam" id="3.40.120.10:FF:000003">
    <property type="entry name" value="Phosphoglucosamine mutase"/>
    <property type="match status" value="1"/>
</dbReference>
<dbReference type="InterPro" id="IPR005843">
    <property type="entry name" value="A-D-PHexomutase_C"/>
</dbReference>
<feature type="domain" description="Alpha-D-phosphohexomutase alpha/beta/alpha" evidence="11">
    <location>
        <begin position="158"/>
        <end position="255"/>
    </location>
</feature>
<dbReference type="Pfam" id="PF00408">
    <property type="entry name" value="PGM_PMM_IV"/>
    <property type="match status" value="1"/>
</dbReference>
<evidence type="ECO:0000256" key="6">
    <source>
        <dbReference type="HAMAP-Rule" id="MF_01554"/>
    </source>
</evidence>
<keyword evidence="4 6" id="KW-0460">Magnesium</keyword>
<proteinExistence type="inferred from homology"/>
<dbReference type="GO" id="GO:0009252">
    <property type="term" value="P:peptidoglycan biosynthetic process"/>
    <property type="evidence" value="ECO:0007669"/>
    <property type="project" value="UniProtKB-ARBA"/>
</dbReference>
<dbReference type="PANTHER" id="PTHR42946:SF1">
    <property type="entry name" value="PHOSPHOGLUCOMUTASE (ALPHA-D-GLUCOSE-1,6-BISPHOSPHATE-DEPENDENT)"/>
    <property type="match status" value="1"/>
</dbReference>
<feature type="domain" description="Alpha-D-phosphohexomutase alpha/beta/alpha" evidence="12">
    <location>
        <begin position="259"/>
        <end position="363"/>
    </location>
</feature>
<dbReference type="PROSITE" id="PS00710">
    <property type="entry name" value="PGM_PMM"/>
    <property type="match status" value="1"/>
</dbReference>
<dbReference type="NCBIfam" id="NF008139">
    <property type="entry name" value="PRK10887.1"/>
    <property type="match status" value="1"/>
</dbReference>
<dbReference type="InterPro" id="IPR005846">
    <property type="entry name" value="A-D-PHexomutase_a/b/a-III"/>
</dbReference>
<keyword evidence="14" id="KW-1185">Reference proteome</keyword>
<name>A0A4R3I4H1_PAULE</name>
<dbReference type="CDD" id="cd05802">
    <property type="entry name" value="GlmM"/>
    <property type="match status" value="1"/>
</dbReference>
<dbReference type="Gene3D" id="3.30.310.50">
    <property type="entry name" value="Alpha-D-phosphohexomutase, C-terminal domain"/>
    <property type="match status" value="1"/>
</dbReference>
<evidence type="ECO:0000313" key="13">
    <source>
        <dbReference type="EMBL" id="TCS39645.1"/>
    </source>
</evidence>
<protein>
    <recommendedName>
        <fullName evidence="6 8">Phosphoglucosamine mutase</fullName>
        <ecNumber evidence="6 8">5.4.2.10</ecNumber>
    </recommendedName>
</protein>
<comment type="caution">
    <text evidence="13">The sequence shown here is derived from an EMBL/GenBank/DDBJ whole genome shotgun (WGS) entry which is preliminary data.</text>
</comment>
<evidence type="ECO:0000259" key="9">
    <source>
        <dbReference type="Pfam" id="PF00408"/>
    </source>
</evidence>
<dbReference type="InterPro" id="IPR016066">
    <property type="entry name" value="A-D-PHexomutase_CS"/>
</dbReference>
<feature type="domain" description="Alpha-D-phosphohexomutase C-terminal" evidence="9">
    <location>
        <begin position="373"/>
        <end position="439"/>
    </location>
</feature>
<dbReference type="InterPro" id="IPR005844">
    <property type="entry name" value="A-D-PHexomutase_a/b/a-I"/>
</dbReference>
<reference evidence="13 14" key="1">
    <citation type="submission" date="2019-03" db="EMBL/GenBank/DDBJ databases">
        <title>Genomic Encyclopedia of Type Strains, Phase IV (KMG-IV): sequencing the most valuable type-strain genomes for metagenomic binning, comparative biology and taxonomic classification.</title>
        <authorList>
            <person name="Goeker M."/>
        </authorList>
    </citation>
    <scope>NUCLEOTIDE SEQUENCE [LARGE SCALE GENOMIC DNA]</scope>
    <source>
        <strain evidence="13 14">DSM 7445</strain>
    </source>
</reference>
<feature type="domain" description="Alpha-D-phosphohexomutase alpha/beta/alpha" evidence="10">
    <location>
        <begin position="3"/>
        <end position="136"/>
    </location>
</feature>
<dbReference type="FunFam" id="3.40.120.10:FF:000001">
    <property type="entry name" value="Phosphoglucosamine mutase"/>
    <property type="match status" value="1"/>
</dbReference>
<feature type="binding site" evidence="6">
    <location>
        <position position="244"/>
    </location>
    <ligand>
        <name>Mg(2+)</name>
        <dbReference type="ChEBI" id="CHEBI:18420"/>
    </ligand>
</feature>
<dbReference type="Proteomes" id="UP000295382">
    <property type="component" value="Unassembled WGS sequence"/>
</dbReference>
<evidence type="ECO:0000256" key="4">
    <source>
        <dbReference type="ARBA" id="ARBA00022842"/>
    </source>
</evidence>
<dbReference type="EC" id="5.4.2.10" evidence="6 8"/>
<feature type="active site" description="Phosphoserine intermediate" evidence="6">
    <location>
        <position position="103"/>
    </location>
</feature>
<dbReference type="GO" id="GO:0000287">
    <property type="term" value="F:magnesium ion binding"/>
    <property type="evidence" value="ECO:0007669"/>
    <property type="project" value="UniProtKB-UniRule"/>
</dbReference>
<dbReference type="InterPro" id="IPR036900">
    <property type="entry name" value="A-D-PHexomutase_C_sf"/>
</dbReference>
<evidence type="ECO:0000256" key="8">
    <source>
        <dbReference type="RuleBase" id="RU004327"/>
    </source>
</evidence>
<keyword evidence="3 6" id="KW-0479">Metal-binding</keyword>
<dbReference type="NCBIfam" id="TIGR01455">
    <property type="entry name" value="glmM"/>
    <property type="match status" value="1"/>
</dbReference>
<dbReference type="GO" id="GO:0005829">
    <property type="term" value="C:cytosol"/>
    <property type="evidence" value="ECO:0007669"/>
    <property type="project" value="TreeGrafter"/>
</dbReference>
<organism evidence="13 14">
    <name type="scientific">Paucimonas lemoignei</name>
    <name type="common">Pseudomonas lemoignei</name>
    <dbReference type="NCBI Taxonomy" id="29443"/>
    <lineage>
        <taxon>Bacteria</taxon>
        <taxon>Pseudomonadati</taxon>
        <taxon>Pseudomonadota</taxon>
        <taxon>Betaproteobacteria</taxon>
        <taxon>Burkholderiales</taxon>
        <taxon>Burkholderiaceae</taxon>
        <taxon>Paucimonas</taxon>
    </lineage>
</organism>
<evidence type="ECO:0000256" key="5">
    <source>
        <dbReference type="ARBA" id="ARBA00023235"/>
    </source>
</evidence>
<dbReference type="SUPFAM" id="SSF55957">
    <property type="entry name" value="Phosphoglucomutase, C-terminal domain"/>
    <property type="match status" value="1"/>
</dbReference>
<dbReference type="Pfam" id="PF02879">
    <property type="entry name" value="PGM_PMM_II"/>
    <property type="match status" value="1"/>
</dbReference>
<dbReference type="InterPro" id="IPR016055">
    <property type="entry name" value="A-D-PHexomutase_a/b/a-I/II/III"/>
</dbReference>
<dbReference type="Pfam" id="PF02878">
    <property type="entry name" value="PGM_PMM_I"/>
    <property type="match status" value="1"/>
</dbReference>
<keyword evidence="2 6" id="KW-0597">Phosphoprotein</keyword>
<dbReference type="OrthoDB" id="9803322at2"/>
<dbReference type="InterPro" id="IPR005841">
    <property type="entry name" value="Alpha-D-phosphohexomutase_SF"/>
</dbReference>
<dbReference type="PRINTS" id="PR00509">
    <property type="entry name" value="PGMPMM"/>
</dbReference>
<feature type="modified residue" description="Phosphoserine" evidence="6">
    <location>
        <position position="103"/>
    </location>
</feature>
<dbReference type="RefSeq" id="WP_132257118.1">
    <property type="nucleotide sequence ID" value="NZ_SLZQ01000001.1"/>
</dbReference>
<accession>A0A4R3I4H1</accession>
<dbReference type="InterPro" id="IPR005845">
    <property type="entry name" value="A-D-PHexomutase_a/b/a-II"/>
</dbReference>
<evidence type="ECO:0000259" key="10">
    <source>
        <dbReference type="Pfam" id="PF02878"/>
    </source>
</evidence>
<evidence type="ECO:0000259" key="11">
    <source>
        <dbReference type="Pfam" id="PF02879"/>
    </source>
</evidence>
<dbReference type="SUPFAM" id="SSF53738">
    <property type="entry name" value="Phosphoglucomutase, first 3 domains"/>
    <property type="match status" value="3"/>
</dbReference>
<gene>
    <name evidence="6" type="primary">glmM</name>
    <name evidence="13" type="ORF">EDC30_101604</name>
</gene>
<dbReference type="InterPro" id="IPR050060">
    <property type="entry name" value="Phosphoglucosamine_mutase"/>
</dbReference>
<evidence type="ECO:0000313" key="14">
    <source>
        <dbReference type="Proteomes" id="UP000295382"/>
    </source>
</evidence>
<dbReference type="GO" id="GO:0006048">
    <property type="term" value="P:UDP-N-acetylglucosamine biosynthetic process"/>
    <property type="evidence" value="ECO:0007669"/>
    <property type="project" value="TreeGrafter"/>
</dbReference>
<keyword evidence="5 6" id="KW-0413">Isomerase</keyword>
<dbReference type="PANTHER" id="PTHR42946">
    <property type="entry name" value="PHOSPHOHEXOSE MUTASE"/>
    <property type="match status" value="1"/>
</dbReference>
<feature type="binding site" description="via phosphate group" evidence="6">
    <location>
        <position position="103"/>
    </location>
    <ligand>
        <name>Mg(2+)</name>
        <dbReference type="ChEBI" id="CHEBI:18420"/>
    </ligand>
</feature>
<dbReference type="GO" id="GO:0005975">
    <property type="term" value="P:carbohydrate metabolic process"/>
    <property type="evidence" value="ECO:0007669"/>
    <property type="project" value="InterPro"/>
</dbReference>
<evidence type="ECO:0000256" key="7">
    <source>
        <dbReference type="RuleBase" id="RU004326"/>
    </source>
</evidence>
<evidence type="ECO:0000256" key="3">
    <source>
        <dbReference type="ARBA" id="ARBA00022723"/>
    </source>
</evidence>
<dbReference type="HAMAP" id="MF_01554_B">
    <property type="entry name" value="GlmM_B"/>
    <property type="match status" value="1"/>
</dbReference>
<evidence type="ECO:0000256" key="1">
    <source>
        <dbReference type="ARBA" id="ARBA00010231"/>
    </source>
</evidence>
<feature type="binding site" evidence="6">
    <location>
        <position position="246"/>
    </location>
    <ligand>
        <name>Mg(2+)</name>
        <dbReference type="ChEBI" id="CHEBI:18420"/>
    </ligand>
</feature>
<dbReference type="AlphaFoldDB" id="A0A4R3I4H1"/>